<feature type="domain" description="RagB/SusD" evidence="6">
    <location>
        <begin position="356"/>
        <end position="647"/>
    </location>
</feature>
<evidence type="ECO:0000259" key="6">
    <source>
        <dbReference type="Pfam" id="PF07980"/>
    </source>
</evidence>
<keyword evidence="9" id="KW-1185">Reference proteome</keyword>
<name>A0ABT8L4I1_9BACT</name>
<evidence type="ECO:0000259" key="7">
    <source>
        <dbReference type="Pfam" id="PF14322"/>
    </source>
</evidence>
<comment type="caution">
    <text evidence="8">The sequence shown here is derived from an EMBL/GenBank/DDBJ whole genome shotgun (WGS) entry which is preliminary data.</text>
</comment>
<evidence type="ECO:0000256" key="2">
    <source>
        <dbReference type="ARBA" id="ARBA00006275"/>
    </source>
</evidence>
<evidence type="ECO:0000256" key="4">
    <source>
        <dbReference type="ARBA" id="ARBA00023136"/>
    </source>
</evidence>
<dbReference type="Pfam" id="PF14322">
    <property type="entry name" value="SusD-like_3"/>
    <property type="match status" value="1"/>
</dbReference>
<dbReference type="RefSeq" id="WP_346756691.1">
    <property type="nucleotide sequence ID" value="NZ_JAUJEB010000001.1"/>
</dbReference>
<dbReference type="InterPro" id="IPR011990">
    <property type="entry name" value="TPR-like_helical_dom_sf"/>
</dbReference>
<evidence type="ECO:0000256" key="5">
    <source>
        <dbReference type="ARBA" id="ARBA00023237"/>
    </source>
</evidence>
<dbReference type="Proteomes" id="UP001172083">
    <property type="component" value="Unassembled WGS sequence"/>
</dbReference>
<dbReference type="InterPro" id="IPR033985">
    <property type="entry name" value="SusD-like_N"/>
</dbReference>
<reference evidence="8" key="1">
    <citation type="submission" date="2023-06" db="EMBL/GenBank/DDBJ databases">
        <title>Genomic of Agaribacillus aureum.</title>
        <authorList>
            <person name="Wang G."/>
        </authorList>
    </citation>
    <scope>NUCLEOTIDE SEQUENCE</scope>
    <source>
        <strain evidence="8">BMA12</strain>
    </source>
</reference>
<protein>
    <submittedName>
        <fullName evidence="8">RagB/SusD family nutrient uptake outer membrane protein</fullName>
    </submittedName>
</protein>
<keyword evidence="5" id="KW-0998">Cell outer membrane</keyword>
<accession>A0ABT8L4I1</accession>
<organism evidence="8 9">
    <name type="scientific">Agaribacillus aureus</name>
    <dbReference type="NCBI Taxonomy" id="3051825"/>
    <lineage>
        <taxon>Bacteria</taxon>
        <taxon>Pseudomonadati</taxon>
        <taxon>Bacteroidota</taxon>
        <taxon>Cytophagia</taxon>
        <taxon>Cytophagales</taxon>
        <taxon>Splendidivirgaceae</taxon>
        <taxon>Agaribacillus</taxon>
    </lineage>
</organism>
<dbReference type="InterPro" id="IPR012944">
    <property type="entry name" value="SusD_RagB_dom"/>
</dbReference>
<dbReference type="SUPFAM" id="SSF48452">
    <property type="entry name" value="TPR-like"/>
    <property type="match status" value="1"/>
</dbReference>
<gene>
    <name evidence="8" type="ORF">QQ020_04820</name>
</gene>
<evidence type="ECO:0000313" key="9">
    <source>
        <dbReference type="Proteomes" id="UP001172083"/>
    </source>
</evidence>
<proteinExistence type="inferred from homology"/>
<keyword evidence="4" id="KW-0472">Membrane</keyword>
<comment type="subcellular location">
    <subcellularLocation>
        <location evidence="1">Cell outer membrane</location>
    </subcellularLocation>
</comment>
<dbReference type="Gene3D" id="1.25.40.390">
    <property type="match status" value="1"/>
</dbReference>
<evidence type="ECO:0000256" key="3">
    <source>
        <dbReference type="ARBA" id="ARBA00022729"/>
    </source>
</evidence>
<comment type="similarity">
    <text evidence="2">Belongs to the SusD family.</text>
</comment>
<evidence type="ECO:0000313" key="8">
    <source>
        <dbReference type="EMBL" id="MDN5211356.1"/>
    </source>
</evidence>
<feature type="domain" description="SusD-like N-terminal" evidence="7">
    <location>
        <begin position="63"/>
        <end position="205"/>
    </location>
</feature>
<sequence length="647" mass="73371">MKRLIKILAITCPALFINQSCDEFLDVVPDDSPTLDIAFENRSTALTFLATIYSYLPDYQSIVNPALFGGDELWVNEIVQQSVFNGFPALEIAQGQQSEGNTRLSYTTGGDGTSNLYIALRDCNILLENIDSPFDMSEREKKQWTAEAKVLKAYYHFWLMRMYGPIPIIRENLPVDVEGSVAKREREPVDVVVDYIVGLIDESIEDLSPFDLGGSELGRINQPIAAAIKAKILMTAASPLFNGNTDYPSFFDSENRELINSTFVPEKWIKAADACKEAINLAEAAGHTLYTFPSNSIGPNTISDRTKRKLSIRGSVTEINDNTEVIWKATGRQNFLQSRYMAKMNDPLGIITQFAHTSIQSYYSPTLRIAEMFYTENGVPISEDKDFDYANRFNLRDFDIGSTLNINPGHTTAQLHFQREPRFYASLGFDGAVWFGHSRFDENNTWNCNMKGGQAGGFTGDASDNTWSVTGYLPKKMVHYQSAHPEAGASFNQQQYPWPIIRLADLYLLCAEALNEVSGPSGEVYGWMNKVRSRAGIPDVEEAWTNFSTNPARISNKDELRKIIHRERMIELVFEGHRFWDLRRWKRSVEFMNNKRIRGWTINSGSTAGFYNVRTIFQQSFDTKDYLWPIPLDNILSNPKLIQNPGW</sequence>
<dbReference type="EMBL" id="JAUJEB010000001">
    <property type="protein sequence ID" value="MDN5211356.1"/>
    <property type="molecule type" value="Genomic_DNA"/>
</dbReference>
<evidence type="ECO:0000256" key="1">
    <source>
        <dbReference type="ARBA" id="ARBA00004442"/>
    </source>
</evidence>
<keyword evidence="3" id="KW-0732">Signal</keyword>
<dbReference type="Pfam" id="PF07980">
    <property type="entry name" value="SusD_RagB"/>
    <property type="match status" value="1"/>
</dbReference>